<dbReference type="PROSITE" id="PS50088">
    <property type="entry name" value="ANK_REPEAT"/>
    <property type="match status" value="7"/>
</dbReference>
<dbReference type="PANTHER" id="PTHR24198:SF165">
    <property type="entry name" value="ANKYRIN REPEAT-CONTAINING PROTEIN-RELATED"/>
    <property type="match status" value="1"/>
</dbReference>
<protein>
    <submittedName>
        <fullName evidence="4">Ankyrin repeat domain-containing protein 16</fullName>
    </submittedName>
</protein>
<feature type="repeat" description="ANK" evidence="3">
    <location>
        <begin position="231"/>
        <end position="263"/>
    </location>
</feature>
<accession>A0ABR3GJD2</accession>
<reference evidence="4 5" key="1">
    <citation type="submission" date="2024-02" db="EMBL/GenBank/DDBJ databases">
        <title>Discinaceae phylogenomics.</title>
        <authorList>
            <person name="Dirks A.C."/>
            <person name="James T.Y."/>
        </authorList>
    </citation>
    <scope>NUCLEOTIDE SEQUENCE [LARGE SCALE GENOMIC DNA]</scope>
    <source>
        <strain evidence="4 5">ACD0624</strain>
    </source>
</reference>
<dbReference type="Pfam" id="PF00023">
    <property type="entry name" value="Ank"/>
    <property type="match status" value="2"/>
</dbReference>
<dbReference type="PRINTS" id="PR01415">
    <property type="entry name" value="ANKYRIN"/>
</dbReference>
<organism evidence="4 5">
    <name type="scientific">Discina gigas</name>
    <dbReference type="NCBI Taxonomy" id="1032678"/>
    <lineage>
        <taxon>Eukaryota</taxon>
        <taxon>Fungi</taxon>
        <taxon>Dikarya</taxon>
        <taxon>Ascomycota</taxon>
        <taxon>Pezizomycotina</taxon>
        <taxon>Pezizomycetes</taxon>
        <taxon>Pezizales</taxon>
        <taxon>Discinaceae</taxon>
        <taxon>Discina</taxon>
    </lineage>
</organism>
<keyword evidence="1" id="KW-0677">Repeat</keyword>
<gene>
    <name evidence="4" type="primary">ANKRD16_2</name>
    <name evidence="4" type="ORF">Q9L58_005148</name>
</gene>
<evidence type="ECO:0000256" key="3">
    <source>
        <dbReference type="PROSITE-ProRule" id="PRU00023"/>
    </source>
</evidence>
<dbReference type="InterPro" id="IPR036770">
    <property type="entry name" value="Ankyrin_rpt-contain_sf"/>
</dbReference>
<dbReference type="SMART" id="SM00248">
    <property type="entry name" value="ANK"/>
    <property type="match status" value="9"/>
</dbReference>
<feature type="repeat" description="ANK" evidence="3">
    <location>
        <begin position="95"/>
        <end position="127"/>
    </location>
</feature>
<dbReference type="Proteomes" id="UP001447188">
    <property type="component" value="Unassembled WGS sequence"/>
</dbReference>
<dbReference type="InterPro" id="IPR002110">
    <property type="entry name" value="Ankyrin_rpt"/>
</dbReference>
<dbReference type="SUPFAM" id="SSF48403">
    <property type="entry name" value="Ankyrin repeat"/>
    <property type="match status" value="1"/>
</dbReference>
<feature type="repeat" description="ANK" evidence="3">
    <location>
        <begin position="264"/>
        <end position="296"/>
    </location>
</feature>
<evidence type="ECO:0000313" key="5">
    <source>
        <dbReference type="Proteomes" id="UP001447188"/>
    </source>
</evidence>
<dbReference type="Gene3D" id="1.25.40.20">
    <property type="entry name" value="Ankyrin repeat-containing domain"/>
    <property type="match status" value="4"/>
</dbReference>
<feature type="repeat" description="ANK" evidence="3">
    <location>
        <begin position="53"/>
        <end position="85"/>
    </location>
</feature>
<keyword evidence="5" id="KW-1185">Reference proteome</keyword>
<feature type="repeat" description="ANK" evidence="3">
    <location>
        <begin position="302"/>
        <end position="334"/>
    </location>
</feature>
<sequence length="369" mass="40188">MAEFLSLSNELIYLIAQDLTITDICALLRAKRYLSWLLLPTLHKRALKVKLKNGMTVLHWASQNGHLSLARGLLECGAKIDEEHSWIHRTKVISSKTTALHYAADSADDAIVELLLEKGADVNLKAKLYRESAIHFATRARSERCVELLLEYGADIDAKKKNGTSALQMAARDGDEGLVRLLLDSGADIHMADHFGCQALQYAVENAQTDIVYLLLVKDADINGGFSAENRGDTPLYKAVHFGHHDLVETLIAEGADIAIRNSLGRTALHEAAATGQDAIARLLVEYGANVNTRVSSQALDSGMTPLLFAADQGHVDTVGLLIDLGALINWKDSDGWTALKMAEHATHGKVVKLLKEKGALVLNDDEVS</sequence>
<evidence type="ECO:0000256" key="1">
    <source>
        <dbReference type="ARBA" id="ARBA00022737"/>
    </source>
</evidence>
<comment type="caution">
    <text evidence="4">The sequence shown here is derived from an EMBL/GenBank/DDBJ whole genome shotgun (WGS) entry which is preliminary data.</text>
</comment>
<dbReference type="PANTHER" id="PTHR24198">
    <property type="entry name" value="ANKYRIN REPEAT AND PROTEIN KINASE DOMAIN-CONTAINING PROTEIN"/>
    <property type="match status" value="1"/>
</dbReference>
<feature type="repeat" description="ANK" evidence="3">
    <location>
        <begin position="162"/>
        <end position="194"/>
    </location>
</feature>
<dbReference type="PROSITE" id="PS50297">
    <property type="entry name" value="ANK_REP_REGION"/>
    <property type="match status" value="7"/>
</dbReference>
<name>A0ABR3GJD2_9PEZI</name>
<dbReference type="Pfam" id="PF12796">
    <property type="entry name" value="Ank_2"/>
    <property type="match status" value="3"/>
</dbReference>
<proteinExistence type="predicted"/>
<feature type="repeat" description="ANK" evidence="3">
    <location>
        <begin position="129"/>
        <end position="161"/>
    </location>
</feature>
<evidence type="ECO:0000313" key="4">
    <source>
        <dbReference type="EMBL" id="KAL0635905.1"/>
    </source>
</evidence>
<dbReference type="EMBL" id="JBBBZM010000060">
    <property type="protein sequence ID" value="KAL0635905.1"/>
    <property type="molecule type" value="Genomic_DNA"/>
</dbReference>
<keyword evidence="2 3" id="KW-0040">ANK repeat</keyword>
<evidence type="ECO:0000256" key="2">
    <source>
        <dbReference type="ARBA" id="ARBA00023043"/>
    </source>
</evidence>